<reference evidence="1" key="1">
    <citation type="journal article" date="2014" name="Front. Microbiol.">
        <title>High frequency of phylogenetically diverse reductive dehalogenase-homologous genes in deep subseafloor sedimentary metagenomes.</title>
        <authorList>
            <person name="Kawai M."/>
            <person name="Futagami T."/>
            <person name="Toyoda A."/>
            <person name="Takaki Y."/>
            <person name="Nishi S."/>
            <person name="Hori S."/>
            <person name="Arai W."/>
            <person name="Tsubouchi T."/>
            <person name="Morono Y."/>
            <person name="Uchiyama I."/>
            <person name="Ito T."/>
            <person name="Fujiyama A."/>
            <person name="Inagaki F."/>
            <person name="Takami H."/>
        </authorList>
    </citation>
    <scope>NUCLEOTIDE SEQUENCE</scope>
    <source>
        <strain evidence="1">Expedition CK06-06</strain>
    </source>
</reference>
<protein>
    <submittedName>
        <fullName evidence="1">Uncharacterized protein</fullName>
    </submittedName>
</protein>
<name>X1QLM0_9ZZZZ</name>
<dbReference type="InterPro" id="IPR008914">
    <property type="entry name" value="PEBP"/>
</dbReference>
<dbReference type="InterPro" id="IPR036610">
    <property type="entry name" value="PEBP-like_sf"/>
</dbReference>
<dbReference type="AlphaFoldDB" id="X1QLM0"/>
<accession>X1QLM0</accession>
<proteinExistence type="predicted"/>
<evidence type="ECO:0000313" key="1">
    <source>
        <dbReference type="EMBL" id="GAI44164.1"/>
    </source>
</evidence>
<dbReference type="SUPFAM" id="SSF49777">
    <property type="entry name" value="PEBP-like"/>
    <property type="match status" value="1"/>
</dbReference>
<feature type="non-terminal residue" evidence="1">
    <location>
        <position position="1"/>
    </location>
</feature>
<dbReference type="Pfam" id="PF01161">
    <property type="entry name" value="PBP"/>
    <property type="match status" value="1"/>
</dbReference>
<gene>
    <name evidence="1" type="ORF">S06H3_48709</name>
</gene>
<dbReference type="EMBL" id="BARV01030691">
    <property type="protein sequence ID" value="GAI44164.1"/>
    <property type="molecule type" value="Genomic_DNA"/>
</dbReference>
<organism evidence="1">
    <name type="scientific">marine sediment metagenome</name>
    <dbReference type="NCBI Taxonomy" id="412755"/>
    <lineage>
        <taxon>unclassified sequences</taxon>
        <taxon>metagenomes</taxon>
        <taxon>ecological metagenomes</taxon>
    </lineage>
</organism>
<dbReference type="Gene3D" id="3.90.280.10">
    <property type="entry name" value="PEBP-like"/>
    <property type="match status" value="1"/>
</dbReference>
<sequence length="46" mass="5455">EYTRYFFTLYALDTEKLFSIDKGNFLNEVKAHTIDSAQLMGKYTRD</sequence>
<comment type="caution">
    <text evidence="1">The sequence shown here is derived from an EMBL/GenBank/DDBJ whole genome shotgun (WGS) entry which is preliminary data.</text>
</comment>